<evidence type="ECO:0000256" key="5">
    <source>
        <dbReference type="ARBA" id="ARBA00025730"/>
    </source>
</evidence>
<comment type="subcellular location">
    <subcellularLocation>
        <location evidence="1">Nucleus</location>
    </subcellularLocation>
</comment>
<sequence length="139" mass="15380">RYDENPKSSNVASETEALPEGAEQFLAMLEEYTPTIPDALTEYYLTRSGCPEPSVNLVRLISLASQKFVSDIAEEAKWYSTQRIEATARDKREQGFDVKDKRLVLTTEDLASALKEFGVNIKKPTYFADNPSGGPAPGS</sequence>
<protein>
    <recommendedName>
        <fullName evidence="8">Transcription initiation factor TFIID subunit 10</fullName>
    </recommendedName>
</protein>
<dbReference type="GO" id="GO:0006367">
    <property type="term" value="P:transcription initiation at RNA polymerase II promoter"/>
    <property type="evidence" value="ECO:0007669"/>
    <property type="project" value="TreeGrafter"/>
</dbReference>
<dbReference type="EMBL" id="LGRX02031668">
    <property type="protein sequence ID" value="KAK3244600.1"/>
    <property type="molecule type" value="Genomic_DNA"/>
</dbReference>
<dbReference type="InterPro" id="IPR003923">
    <property type="entry name" value="TAF10"/>
</dbReference>
<evidence type="ECO:0000256" key="4">
    <source>
        <dbReference type="ARBA" id="ARBA00023242"/>
    </source>
</evidence>
<dbReference type="AlphaFoldDB" id="A0AAE0EZB8"/>
<gene>
    <name evidence="6" type="ORF">CYMTET_45793</name>
</gene>
<dbReference type="Pfam" id="PF03540">
    <property type="entry name" value="TAF10"/>
    <property type="match status" value="1"/>
</dbReference>
<evidence type="ECO:0000313" key="6">
    <source>
        <dbReference type="EMBL" id="KAK3244600.1"/>
    </source>
</evidence>
<dbReference type="GO" id="GO:1990841">
    <property type="term" value="F:promoter-specific chromatin binding"/>
    <property type="evidence" value="ECO:0007669"/>
    <property type="project" value="TreeGrafter"/>
</dbReference>
<organism evidence="6 7">
    <name type="scientific">Cymbomonas tetramitiformis</name>
    <dbReference type="NCBI Taxonomy" id="36881"/>
    <lineage>
        <taxon>Eukaryota</taxon>
        <taxon>Viridiplantae</taxon>
        <taxon>Chlorophyta</taxon>
        <taxon>Pyramimonadophyceae</taxon>
        <taxon>Pyramimonadales</taxon>
        <taxon>Pyramimonadaceae</taxon>
        <taxon>Cymbomonas</taxon>
    </lineage>
</organism>
<evidence type="ECO:0000256" key="3">
    <source>
        <dbReference type="ARBA" id="ARBA00023163"/>
    </source>
</evidence>
<comment type="caution">
    <text evidence="6">The sequence shown here is derived from an EMBL/GenBank/DDBJ whole genome shotgun (WGS) entry which is preliminary data.</text>
</comment>
<comment type="similarity">
    <text evidence="5">Belongs to the TAF10 family.</text>
</comment>
<dbReference type="GO" id="GO:0005669">
    <property type="term" value="C:transcription factor TFIID complex"/>
    <property type="evidence" value="ECO:0007669"/>
    <property type="project" value="TreeGrafter"/>
</dbReference>
<keyword evidence="7" id="KW-1185">Reference proteome</keyword>
<keyword evidence="2" id="KW-0805">Transcription regulation</keyword>
<dbReference type="PANTHER" id="PTHR21242">
    <property type="entry name" value="TRANSCRIPTION INITIATION FACTOR TFIID SUBUNIT 10"/>
    <property type="match status" value="1"/>
</dbReference>
<proteinExistence type="inferred from homology"/>
<evidence type="ECO:0008006" key="8">
    <source>
        <dbReference type="Google" id="ProtNLM"/>
    </source>
</evidence>
<accession>A0AAE0EZB8</accession>
<evidence type="ECO:0000256" key="2">
    <source>
        <dbReference type="ARBA" id="ARBA00023015"/>
    </source>
</evidence>
<dbReference type="Proteomes" id="UP001190700">
    <property type="component" value="Unassembled WGS sequence"/>
</dbReference>
<keyword evidence="4" id="KW-0539">Nucleus</keyword>
<dbReference type="CDD" id="cd07982">
    <property type="entry name" value="HFD_TAF10"/>
    <property type="match status" value="1"/>
</dbReference>
<name>A0AAE0EZB8_9CHLO</name>
<dbReference type="GO" id="GO:0016251">
    <property type="term" value="F:RNA polymerase II general transcription initiation factor activity"/>
    <property type="evidence" value="ECO:0007669"/>
    <property type="project" value="TreeGrafter"/>
</dbReference>
<keyword evidence="3" id="KW-0804">Transcription</keyword>
<dbReference type="PANTHER" id="PTHR21242:SF0">
    <property type="entry name" value="TRANSCRIPTION INITIATION FACTOR TFIID SUBUNIT 10"/>
    <property type="match status" value="1"/>
</dbReference>
<dbReference type="GO" id="GO:0000124">
    <property type="term" value="C:SAGA complex"/>
    <property type="evidence" value="ECO:0007669"/>
    <property type="project" value="TreeGrafter"/>
</dbReference>
<feature type="non-terminal residue" evidence="6">
    <location>
        <position position="1"/>
    </location>
</feature>
<evidence type="ECO:0000256" key="1">
    <source>
        <dbReference type="ARBA" id="ARBA00004123"/>
    </source>
</evidence>
<evidence type="ECO:0000313" key="7">
    <source>
        <dbReference type="Proteomes" id="UP001190700"/>
    </source>
</evidence>
<dbReference type="PRINTS" id="PR01443">
    <property type="entry name" value="TFIID30KDSUB"/>
</dbReference>
<reference evidence="6 7" key="1">
    <citation type="journal article" date="2015" name="Genome Biol. Evol.">
        <title>Comparative Genomics of a Bacterivorous Green Alga Reveals Evolutionary Causalities and Consequences of Phago-Mixotrophic Mode of Nutrition.</title>
        <authorList>
            <person name="Burns J.A."/>
            <person name="Paasch A."/>
            <person name="Narechania A."/>
            <person name="Kim E."/>
        </authorList>
    </citation>
    <scope>NUCLEOTIDE SEQUENCE [LARGE SCALE GENOMIC DNA]</scope>
    <source>
        <strain evidence="6 7">PLY_AMNH</strain>
    </source>
</reference>